<protein>
    <submittedName>
        <fullName evidence="1">Uncharacterized protein</fullName>
    </submittedName>
</protein>
<comment type="caution">
    <text evidence="1">The sequence shown here is derived from an EMBL/GenBank/DDBJ whole genome shotgun (WGS) entry which is preliminary data.</text>
</comment>
<accession>A0ABT1SPE4</accession>
<sequence length="390" mass="44170">MYHKEVIEDLIAFIGSLDGLGDKTSLAAKVQQRFALVKERSVYYGEWFAIRFCKASGSAFSNTVLSLSTLHKYDRLPFIVCLVTPSKNILMLANSTFLRKISHSSQELRCDNIVGSFNGSDIMRTFAGVSNAPAHFAFLFASHCNYPFAENLARLVEATNQIIPVGHKFVPTTEQLSCIYASIDRTRSFFLSDAYQMLNDDLDQRVKAVQSEIAIAAFIENVNLRGRIIEYLITAEDDLKDTLIHCLKEHTPLPQIFTADKLGDYEKAFTHYHTATDIRTKVLFLSSNPKGYNIDKVLAFLSQKKSVYLIYIIAIDEKKQISTRLCSMYHRQLLSATRIISHWAGRNSRGVTQYDGKALEEIVFHFDETIETDQAKAFLTKCLHDEKACV</sequence>
<evidence type="ECO:0000313" key="2">
    <source>
        <dbReference type="Proteomes" id="UP001524435"/>
    </source>
</evidence>
<dbReference type="RefSeq" id="WP_102268086.1">
    <property type="nucleotide sequence ID" value="NZ_JANGCH010000018.1"/>
</dbReference>
<gene>
    <name evidence="1" type="ORF">NE663_09775</name>
</gene>
<reference evidence="1 2" key="1">
    <citation type="submission" date="2022-06" db="EMBL/GenBank/DDBJ databases">
        <title>Isolation of gut microbiota from human fecal samples.</title>
        <authorList>
            <person name="Pamer E.G."/>
            <person name="Barat B."/>
            <person name="Waligurski E."/>
            <person name="Medina S."/>
            <person name="Paddock L."/>
            <person name="Mostad J."/>
        </authorList>
    </citation>
    <scope>NUCLEOTIDE SEQUENCE [LARGE SCALE GENOMIC DNA]</scope>
    <source>
        <strain evidence="1 2">DFI.6.1</strain>
    </source>
</reference>
<proteinExistence type="predicted"/>
<evidence type="ECO:0000313" key="1">
    <source>
        <dbReference type="EMBL" id="MCQ5122545.1"/>
    </source>
</evidence>
<dbReference type="EMBL" id="JANGCH010000018">
    <property type="protein sequence ID" value="MCQ5122545.1"/>
    <property type="molecule type" value="Genomic_DNA"/>
</dbReference>
<keyword evidence="2" id="KW-1185">Reference proteome</keyword>
<name>A0ABT1SPE4_9FIRM</name>
<dbReference type="Proteomes" id="UP001524435">
    <property type="component" value="Unassembled WGS sequence"/>
</dbReference>
<organism evidence="1 2">
    <name type="scientific">Massilicoli timonensis</name>
    <dbReference type="NCBI Taxonomy" id="2015901"/>
    <lineage>
        <taxon>Bacteria</taxon>
        <taxon>Bacillati</taxon>
        <taxon>Bacillota</taxon>
        <taxon>Erysipelotrichia</taxon>
        <taxon>Erysipelotrichales</taxon>
        <taxon>Erysipelotrichaceae</taxon>
        <taxon>Massilicoli</taxon>
    </lineage>
</organism>